<proteinExistence type="predicted"/>
<organism evidence="2">
    <name type="scientific">Chromera velia CCMP2878</name>
    <dbReference type="NCBI Taxonomy" id="1169474"/>
    <lineage>
        <taxon>Eukaryota</taxon>
        <taxon>Sar</taxon>
        <taxon>Alveolata</taxon>
        <taxon>Colpodellida</taxon>
        <taxon>Chromeraceae</taxon>
        <taxon>Chromera</taxon>
    </lineage>
</organism>
<dbReference type="AlphaFoldDB" id="A0A0G4GPX0"/>
<feature type="compositionally biased region" description="Basic and acidic residues" evidence="1">
    <location>
        <begin position="1"/>
        <end position="15"/>
    </location>
</feature>
<reference evidence="2" key="1">
    <citation type="submission" date="2014-11" db="EMBL/GenBank/DDBJ databases">
        <authorList>
            <person name="Otto D Thomas"/>
            <person name="Naeem Raeece"/>
        </authorList>
    </citation>
    <scope>NUCLEOTIDE SEQUENCE</scope>
</reference>
<name>A0A0G4GPX0_9ALVE</name>
<evidence type="ECO:0000313" key="2">
    <source>
        <dbReference type="EMBL" id="CEM32416.1"/>
    </source>
</evidence>
<feature type="compositionally biased region" description="Polar residues" evidence="1">
    <location>
        <begin position="19"/>
        <end position="35"/>
    </location>
</feature>
<accession>A0A0G4GPX0</accession>
<gene>
    <name evidence="2" type="ORF">Cvel_22865</name>
</gene>
<protein>
    <submittedName>
        <fullName evidence="2">Uncharacterized protein</fullName>
    </submittedName>
</protein>
<sequence length="124" mass="12699">MGKNDERGGEERDRGGNGSNQERGQTGASTSSQALGTRPAQAAKSTGYVQAKASAPSPSGVSRVEGRVESDGAGALQTDKTGRRPSGGASASDTGEREKRERGETPQVMGRQQQLGGKRAPSIA</sequence>
<dbReference type="PhylomeDB" id="A0A0G4GPX0"/>
<evidence type="ECO:0000256" key="1">
    <source>
        <dbReference type="SAM" id="MobiDB-lite"/>
    </source>
</evidence>
<dbReference type="VEuPathDB" id="CryptoDB:Cvel_22865"/>
<feature type="compositionally biased region" description="Basic and acidic residues" evidence="1">
    <location>
        <begin position="94"/>
        <end position="104"/>
    </location>
</feature>
<dbReference type="EMBL" id="CDMZ01001430">
    <property type="protein sequence ID" value="CEM32416.1"/>
    <property type="molecule type" value="Genomic_DNA"/>
</dbReference>
<feature type="region of interest" description="Disordered" evidence="1">
    <location>
        <begin position="1"/>
        <end position="124"/>
    </location>
</feature>